<proteinExistence type="predicted"/>
<evidence type="ECO:0000256" key="1">
    <source>
        <dbReference type="SAM" id="MobiDB-lite"/>
    </source>
</evidence>
<reference evidence="3 4" key="1">
    <citation type="journal article" date="2024" name="BMC Genomics">
        <title>Genome assembly of redclaw crayfish (Cherax quadricarinatus) provides insights into its immune adaptation and hypoxia tolerance.</title>
        <authorList>
            <person name="Liu Z."/>
            <person name="Zheng J."/>
            <person name="Li H."/>
            <person name="Fang K."/>
            <person name="Wang S."/>
            <person name="He J."/>
            <person name="Zhou D."/>
            <person name="Weng S."/>
            <person name="Chi M."/>
            <person name="Gu Z."/>
            <person name="He J."/>
            <person name="Li F."/>
            <person name="Wang M."/>
        </authorList>
    </citation>
    <scope>NUCLEOTIDE SEQUENCE [LARGE SCALE GENOMIC DNA]</scope>
    <source>
        <strain evidence="3">ZL_2023a</strain>
    </source>
</reference>
<feature type="compositionally biased region" description="Basic and acidic residues" evidence="1">
    <location>
        <begin position="51"/>
        <end position="120"/>
    </location>
</feature>
<sequence>MALENDIKNAPDTEKEGITAVKEDGEETKLKALTRSDETTVNVSDCETGDGYEKAETETQEKIRENTNDKEEAKSKDSTSEDKSKDSTNEDDKSKDSTSEDDISKEHKSKDEKDNEDKDGSLSQEYGFTVKIRPPTGDHFEIQVSSMELVYEIHQLLMDREDTCHRTCFSLHLNGQTLDNFAELKNVEGLKEGSVIKVQEDPYTVREARIHVRHVRDLLKSLDPVDAYNGADCASLTFLNVVTQGDILEKKELRLNQWTVHLQCTSCQAVRIVLLFLCNLLPRNRKLHSA</sequence>
<name>A0AAW0W4Y9_CHEQU</name>
<comment type="caution">
    <text evidence="3">The sequence shown here is derived from an EMBL/GenBank/DDBJ whole genome shotgun (WGS) entry which is preliminary data.</text>
</comment>
<dbReference type="PANTHER" id="PTHR12601:SF6">
    <property type="entry name" value="CLUSTERED MITOCHONDRIA PROTEIN HOMOLOG"/>
    <property type="match status" value="1"/>
</dbReference>
<protein>
    <recommendedName>
        <fullName evidence="2">Clustered mitochondria protein N-terminal domain-containing protein</fullName>
    </recommendedName>
</protein>
<evidence type="ECO:0000313" key="4">
    <source>
        <dbReference type="Proteomes" id="UP001445076"/>
    </source>
</evidence>
<dbReference type="Pfam" id="PF15044">
    <property type="entry name" value="CLU_N"/>
    <property type="match status" value="1"/>
</dbReference>
<evidence type="ECO:0000313" key="3">
    <source>
        <dbReference type="EMBL" id="KAK8724608.1"/>
    </source>
</evidence>
<accession>A0AAW0W4Y9</accession>
<organism evidence="3 4">
    <name type="scientific">Cherax quadricarinatus</name>
    <name type="common">Australian red claw crayfish</name>
    <dbReference type="NCBI Taxonomy" id="27406"/>
    <lineage>
        <taxon>Eukaryota</taxon>
        <taxon>Metazoa</taxon>
        <taxon>Ecdysozoa</taxon>
        <taxon>Arthropoda</taxon>
        <taxon>Crustacea</taxon>
        <taxon>Multicrustacea</taxon>
        <taxon>Malacostraca</taxon>
        <taxon>Eumalacostraca</taxon>
        <taxon>Eucarida</taxon>
        <taxon>Decapoda</taxon>
        <taxon>Pleocyemata</taxon>
        <taxon>Astacidea</taxon>
        <taxon>Parastacoidea</taxon>
        <taxon>Parastacidae</taxon>
        <taxon>Cherax</taxon>
    </lineage>
</organism>
<dbReference type="InterPro" id="IPR027523">
    <property type="entry name" value="CLU_prot"/>
</dbReference>
<evidence type="ECO:0000259" key="2">
    <source>
        <dbReference type="Pfam" id="PF15044"/>
    </source>
</evidence>
<dbReference type="InterPro" id="IPR028275">
    <property type="entry name" value="CLU_N"/>
</dbReference>
<dbReference type="PANTHER" id="PTHR12601">
    <property type="entry name" value="EUKARYOTIC TRANSLATION INITIATION FACTOR 3 SUBUNIT EIF-3"/>
    <property type="match status" value="1"/>
</dbReference>
<gene>
    <name evidence="3" type="ORF">OTU49_011169</name>
</gene>
<dbReference type="AlphaFoldDB" id="A0AAW0W4Y9"/>
<feature type="compositionally biased region" description="Basic and acidic residues" evidence="1">
    <location>
        <begin position="1"/>
        <end position="38"/>
    </location>
</feature>
<dbReference type="Proteomes" id="UP001445076">
    <property type="component" value="Unassembled WGS sequence"/>
</dbReference>
<dbReference type="GO" id="GO:0048312">
    <property type="term" value="P:intracellular distribution of mitochondria"/>
    <property type="evidence" value="ECO:0007669"/>
    <property type="project" value="TreeGrafter"/>
</dbReference>
<feature type="region of interest" description="Disordered" evidence="1">
    <location>
        <begin position="1"/>
        <end position="135"/>
    </location>
</feature>
<dbReference type="GO" id="GO:0003729">
    <property type="term" value="F:mRNA binding"/>
    <property type="evidence" value="ECO:0007669"/>
    <property type="project" value="TreeGrafter"/>
</dbReference>
<dbReference type="GO" id="GO:0005737">
    <property type="term" value="C:cytoplasm"/>
    <property type="evidence" value="ECO:0007669"/>
    <property type="project" value="TreeGrafter"/>
</dbReference>
<feature type="domain" description="Clustered mitochondria protein N-terminal" evidence="2">
    <location>
        <begin position="150"/>
        <end position="218"/>
    </location>
</feature>
<keyword evidence="4" id="KW-1185">Reference proteome</keyword>
<dbReference type="EMBL" id="JARKIK010000085">
    <property type="protein sequence ID" value="KAK8724608.1"/>
    <property type="molecule type" value="Genomic_DNA"/>
</dbReference>